<keyword evidence="2" id="KW-0472">Membrane</keyword>
<keyword evidence="4" id="KW-1185">Reference proteome</keyword>
<dbReference type="EMBL" id="CAJVCH010408048">
    <property type="protein sequence ID" value="CAG7817966.1"/>
    <property type="molecule type" value="Genomic_DNA"/>
</dbReference>
<evidence type="ECO:0000256" key="1">
    <source>
        <dbReference type="SAM" id="MobiDB-lite"/>
    </source>
</evidence>
<reference evidence="3" key="1">
    <citation type="submission" date="2021-06" db="EMBL/GenBank/DDBJ databases">
        <authorList>
            <person name="Hodson N. C."/>
            <person name="Mongue J. A."/>
            <person name="Jaron S. K."/>
        </authorList>
    </citation>
    <scope>NUCLEOTIDE SEQUENCE</scope>
</reference>
<dbReference type="AlphaFoldDB" id="A0A8J2KHC1"/>
<feature type="compositionally biased region" description="Basic and acidic residues" evidence="1">
    <location>
        <begin position="61"/>
        <end position="72"/>
    </location>
</feature>
<sequence length="407" mass="47369">MPETKGSYAWDKSKASVPKAKSPMSSRRRSPGRNDSDARRKSSRRRSSRRSRRSKDRRRSSRESRSSREYRQRPSKKSRGRRRSSQRKSRDRRKSESPRREDSQRMTNPPEDPPKRSISKVKVWQVDKRFSKGNSNNKKSWQAVPPTPADTNNQIKNRKSRPSQNQAMMEQQRRLTPALNNTNFNTIEEDEEDDDSDSDDPLNLPKNPEIYMYQQLPLEPEVKKFRPGCTCSAAGRLSCWCKLLAYLEIFVGINLVIFKVTVILTHPVRQQVREVGETVDSLELAAYSVITFGGLILLMGAGCRLKMFCLLHVIMVLLGMLTMIVTIVLYMLYKVPIESEEPELDGVWWFLEFVKICWLWLLLWSALLSLLLFLRIRQTDRMNVVKPMEFTVSPQTYMSKVEIFLNV</sequence>
<gene>
    <name evidence="3" type="ORF">AFUS01_LOCUS28502</name>
</gene>
<dbReference type="Proteomes" id="UP000708208">
    <property type="component" value="Unassembled WGS sequence"/>
</dbReference>
<feature type="transmembrane region" description="Helical" evidence="2">
    <location>
        <begin position="310"/>
        <end position="333"/>
    </location>
</feature>
<keyword evidence="2" id="KW-1133">Transmembrane helix</keyword>
<feature type="region of interest" description="Disordered" evidence="1">
    <location>
        <begin position="1"/>
        <end position="181"/>
    </location>
</feature>
<accession>A0A8J2KHC1</accession>
<evidence type="ECO:0000313" key="3">
    <source>
        <dbReference type="EMBL" id="CAG7817966.1"/>
    </source>
</evidence>
<feature type="compositionally biased region" description="Basic residues" evidence="1">
    <location>
        <begin position="41"/>
        <end position="60"/>
    </location>
</feature>
<feature type="compositionally biased region" description="Basic and acidic residues" evidence="1">
    <location>
        <begin position="93"/>
        <end position="104"/>
    </location>
</feature>
<feature type="compositionally biased region" description="Low complexity" evidence="1">
    <location>
        <begin position="15"/>
        <end position="25"/>
    </location>
</feature>
<comment type="caution">
    <text evidence="3">The sequence shown here is derived from an EMBL/GenBank/DDBJ whole genome shotgun (WGS) entry which is preliminary data.</text>
</comment>
<feature type="compositionally biased region" description="Basic residues" evidence="1">
    <location>
        <begin position="73"/>
        <end position="92"/>
    </location>
</feature>
<evidence type="ECO:0000256" key="2">
    <source>
        <dbReference type="SAM" id="Phobius"/>
    </source>
</evidence>
<feature type="transmembrane region" description="Helical" evidence="2">
    <location>
        <begin position="243"/>
        <end position="264"/>
    </location>
</feature>
<proteinExistence type="predicted"/>
<dbReference type="PANTHER" id="PTHR48038">
    <property type="entry name" value="RIBONUCLEOPROTEIN RB97D"/>
    <property type="match status" value="1"/>
</dbReference>
<feature type="transmembrane region" description="Helical" evidence="2">
    <location>
        <begin position="284"/>
        <end position="303"/>
    </location>
</feature>
<organism evidence="3 4">
    <name type="scientific">Allacma fusca</name>
    <dbReference type="NCBI Taxonomy" id="39272"/>
    <lineage>
        <taxon>Eukaryota</taxon>
        <taxon>Metazoa</taxon>
        <taxon>Ecdysozoa</taxon>
        <taxon>Arthropoda</taxon>
        <taxon>Hexapoda</taxon>
        <taxon>Collembola</taxon>
        <taxon>Symphypleona</taxon>
        <taxon>Sminthuridae</taxon>
        <taxon>Allacma</taxon>
    </lineage>
</organism>
<name>A0A8J2KHC1_9HEXA</name>
<feature type="transmembrane region" description="Helical" evidence="2">
    <location>
        <begin position="353"/>
        <end position="374"/>
    </location>
</feature>
<protein>
    <submittedName>
        <fullName evidence="3">Uncharacterized protein</fullName>
    </submittedName>
</protein>
<dbReference type="PANTHER" id="PTHR48038:SF1">
    <property type="entry name" value="RIBONUCLEOPROTEIN RB97D"/>
    <property type="match status" value="1"/>
</dbReference>
<evidence type="ECO:0000313" key="4">
    <source>
        <dbReference type="Proteomes" id="UP000708208"/>
    </source>
</evidence>
<keyword evidence="2" id="KW-0812">Transmembrane</keyword>